<protein>
    <submittedName>
        <fullName evidence="2">Gfo/Idh/MocA family oxidoreductase</fullName>
    </submittedName>
</protein>
<dbReference type="InterPro" id="IPR036291">
    <property type="entry name" value="NAD(P)-bd_dom_sf"/>
</dbReference>
<dbReference type="Pfam" id="PF01408">
    <property type="entry name" value="GFO_IDH_MocA"/>
    <property type="match status" value="1"/>
</dbReference>
<dbReference type="InterPro" id="IPR000683">
    <property type="entry name" value="Gfo/Idh/MocA-like_OxRdtase_N"/>
</dbReference>
<evidence type="ECO:0000259" key="1">
    <source>
        <dbReference type="Pfam" id="PF01408"/>
    </source>
</evidence>
<dbReference type="RefSeq" id="WP_268617960.1">
    <property type="nucleotide sequence ID" value="NZ_JARLKQ010000069.1"/>
</dbReference>
<gene>
    <name evidence="2" type="ORF">M5X19_30125</name>
</gene>
<dbReference type="Proteomes" id="UP001527099">
    <property type="component" value="Unassembled WGS sequence"/>
</dbReference>
<comment type="caution">
    <text evidence="2">The sequence shown here is derived from an EMBL/GenBank/DDBJ whole genome shotgun (WGS) entry which is preliminary data.</text>
</comment>
<evidence type="ECO:0000313" key="3">
    <source>
        <dbReference type="Proteomes" id="UP001527099"/>
    </source>
</evidence>
<organism evidence="2 3">
    <name type="scientific">Paenibacillus alginolyticus</name>
    <dbReference type="NCBI Taxonomy" id="59839"/>
    <lineage>
        <taxon>Bacteria</taxon>
        <taxon>Bacillati</taxon>
        <taxon>Bacillota</taxon>
        <taxon>Bacilli</taxon>
        <taxon>Bacillales</taxon>
        <taxon>Paenibacillaceae</taxon>
        <taxon>Paenibacillus</taxon>
    </lineage>
</organism>
<name>A0ABT4GLL7_9BACL</name>
<proteinExistence type="predicted"/>
<dbReference type="SUPFAM" id="SSF51735">
    <property type="entry name" value="NAD(P)-binding Rossmann-fold domains"/>
    <property type="match status" value="1"/>
</dbReference>
<feature type="domain" description="Gfo/Idh/MocA-like oxidoreductase N-terminal" evidence="1">
    <location>
        <begin position="60"/>
        <end position="139"/>
    </location>
</feature>
<accession>A0ABT4GLL7</accession>
<dbReference type="EMBL" id="JAMDMX010000124">
    <property type="protein sequence ID" value="MCY9697091.1"/>
    <property type="molecule type" value="Genomic_DNA"/>
</dbReference>
<reference evidence="2 3" key="1">
    <citation type="submission" date="2022-05" db="EMBL/GenBank/DDBJ databases">
        <title>Genome Sequencing of Bee-Associated Microbes.</title>
        <authorList>
            <person name="Dunlap C."/>
        </authorList>
    </citation>
    <scope>NUCLEOTIDE SEQUENCE [LARGE SCALE GENOMIC DNA]</scope>
    <source>
        <strain evidence="2 3">NRRL B-14421</strain>
    </source>
</reference>
<evidence type="ECO:0000313" key="2">
    <source>
        <dbReference type="EMBL" id="MCY9697091.1"/>
    </source>
</evidence>
<dbReference type="Gene3D" id="3.40.50.720">
    <property type="entry name" value="NAD(P)-binding Rossmann-like Domain"/>
    <property type="match status" value="1"/>
</dbReference>
<keyword evidence="3" id="KW-1185">Reference proteome</keyword>
<sequence length="307" mass="34215">MEGVFWVEPLLKIGMIGLDTSHVSAFAKLLNDKTQEYHVPGGRIVVAYPGGSPDFELSWSRLPGFRKELEDNYSVSIAASPEEVADQCDAVLLLSVDGRVHLQQLRAIAPFRKPVFVDKPFAVRWEDARDMATLGKEYGFSMMSCSALRYSEALTEALQDEEQGAVIGADYYGPLDIQPTQPGFFWYGIHTAEMLFRTMGTGCHYVKTTTNEDHDQVVGVWADGRVGTIRGNRRGNKTFGGLIHREKNTQFVNTSAFAKPYYASLLERVMAMFASGKPDIEIGETIEIIHFLEAANESRETGMTVRL</sequence>